<evidence type="ECO:0000313" key="12">
    <source>
        <dbReference type="Proteomes" id="UP000186922"/>
    </source>
</evidence>
<feature type="region of interest" description="Disordered" evidence="9">
    <location>
        <begin position="604"/>
        <end position="639"/>
    </location>
</feature>
<keyword evidence="2" id="KW-0479">Metal-binding</keyword>
<protein>
    <recommendedName>
        <fullName evidence="10">C2H2-type domain-containing protein</fullName>
    </recommendedName>
</protein>
<dbReference type="InterPro" id="IPR036236">
    <property type="entry name" value="Znf_C2H2_sf"/>
</dbReference>
<dbReference type="OrthoDB" id="10015593at2759"/>
<feature type="compositionally biased region" description="Basic and acidic residues" evidence="9">
    <location>
        <begin position="120"/>
        <end position="131"/>
    </location>
</feature>
<sequence>MAVNLSQETPNYVEQFRSLQQRGGFPPGLPITAHHFEPSQLLLQTKWTDLLEDRKEPAAFTVPRSYSPPPVVDSSSMFRGRLSYHTNDVNGARHPSDEVLTDRRDSAGTNSNVSSASAASHKDPEDAESSKVDGNVPTTSSNIEEEGEGPDFTMSIPSPKSEASFHSSMDGEEAYENKRQKATSYNNLLQQQLMARRNTLLNFRLTRREGGGSDAEAEHTSTSHSPGSSRSDELSGMLPDEVAPGQLLCCEFCNFTNTSRFHFNSHMNTHCVHRCYIPDCNYSTRTEGRLRRHVKNHHASDPNDGETSMDDGKGRGKKNSDDVDDQGNQSLTKANATPAKQKSWRCKQCADFIATNKNDYYDHQRTHIKVEKLLSCPLDGCRFVTEYKHHLEYHVRNHQGSKPFKCSQPNCTYTCVNKSMLNSHMKSHSSHYQFQCDCGYVTKYCHSLKLHLKKYKHTAKNVGSEASQLSMAGSPQPPQILTSSALVSSLVGDEASGKQKKRRNSRKNINQEPSPPTSSRISPHPFQGFHPMAMRPNVPVSMSMGDGAGPGGPVQMPPGFAYGMYGPGGAISPFHAASIYNNLLLSAAAANGLMPSMPMNRFVRPPHISPEPEVNVKRESPSPSESDAQQEQPRNYTINNGIKKESSALRMFPSMSLNTDRQLAREVTVASPLDLSGGKENGSDRHSESPRSDGSSNPAGAAVSSRSRRRKGPAFKLEAAVRQRLQDNLAGEEEDDSEMKETCTVVQPESPEAFNQSSLCHENDVGDGWVKVSPSKRVYAASPSSVIKPLVNGAKRGRRELLCEYCAMSFEDSSMFAMHMGLHGSPQDPFTCVCGHSAEDKVSFFQHIAKAPHY</sequence>
<evidence type="ECO:0000256" key="3">
    <source>
        <dbReference type="ARBA" id="ARBA00022737"/>
    </source>
</evidence>
<dbReference type="EMBL" id="BDGG01000010">
    <property type="protein sequence ID" value="GAV04395.1"/>
    <property type="molecule type" value="Genomic_DNA"/>
</dbReference>
<dbReference type="Proteomes" id="UP000186922">
    <property type="component" value="Unassembled WGS sequence"/>
</dbReference>
<feature type="compositionally biased region" description="Polar residues" evidence="9">
    <location>
        <begin position="621"/>
        <end position="639"/>
    </location>
</feature>
<evidence type="ECO:0000256" key="4">
    <source>
        <dbReference type="ARBA" id="ARBA00022771"/>
    </source>
</evidence>
<feature type="region of interest" description="Disordered" evidence="9">
    <location>
        <begin position="491"/>
        <end position="551"/>
    </location>
</feature>
<dbReference type="SUPFAM" id="SSF57667">
    <property type="entry name" value="beta-beta-alpha zinc fingers"/>
    <property type="match status" value="1"/>
</dbReference>
<feature type="region of interest" description="Disordered" evidence="9">
    <location>
        <begin position="670"/>
        <end position="716"/>
    </location>
</feature>
<feature type="compositionally biased region" description="Polar residues" evidence="9">
    <location>
        <begin position="507"/>
        <end position="521"/>
    </location>
</feature>
<feature type="compositionally biased region" description="Basic and acidic residues" evidence="9">
    <location>
        <begin position="94"/>
        <end position="106"/>
    </location>
</feature>
<dbReference type="STRING" id="947166.A0A1D1VS71"/>
<feature type="region of interest" description="Disordered" evidence="9">
    <location>
        <begin position="291"/>
        <end position="336"/>
    </location>
</feature>
<dbReference type="SMART" id="SM00355">
    <property type="entry name" value="ZnF_C2H2"/>
    <property type="match status" value="7"/>
</dbReference>
<dbReference type="GO" id="GO:0008270">
    <property type="term" value="F:zinc ion binding"/>
    <property type="evidence" value="ECO:0007669"/>
    <property type="project" value="UniProtKB-KW"/>
</dbReference>
<keyword evidence="4 8" id="KW-0863">Zinc-finger</keyword>
<evidence type="ECO:0000256" key="8">
    <source>
        <dbReference type="PROSITE-ProRule" id="PRU00042"/>
    </source>
</evidence>
<evidence type="ECO:0000256" key="7">
    <source>
        <dbReference type="ARBA" id="ARBA00023242"/>
    </source>
</evidence>
<dbReference type="GO" id="GO:0000978">
    <property type="term" value="F:RNA polymerase II cis-regulatory region sequence-specific DNA binding"/>
    <property type="evidence" value="ECO:0007669"/>
    <property type="project" value="TreeGrafter"/>
</dbReference>
<feature type="domain" description="C2H2-type" evidence="10">
    <location>
        <begin position="374"/>
        <end position="403"/>
    </location>
</feature>
<dbReference type="PROSITE" id="PS00028">
    <property type="entry name" value="ZINC_FINGER_C2H2_1"/>
    <property type="match status" value="2"/>
</dbReference>
<evidence type="ECO:0000256" key="6">
    <source>
        <dbReference type="ARBA" id="ARBA00023125"/>
    </source>
</evidence>
<evidence type="ECO:0000256" key="9">
    <source>
        <dbReference type="SAM" id="MobiDB-lite"/>
    </source>
</evidence>
<keyword evidence="7" id="KW-0539">Nucleus</keyword>
<keyword evidence="3" id="KW-0677">Repeat</keyword>
<proteinExistence type="predicted"/>
<feature type="compositionally biased region" description="Basic and acidic residues" evidence="9">
    <location>
        <begin position="209"/>
        <end position="221"/>
    </location>
</feature>
<organism evidence="11 12">
    <name type="scientific">Ramazzottius varieornatus</name>
    <name type="common">Water bear</name>
    <name type="synonym">Tardigrade</name>
    <dbReference type="NCBI Taxonomy" id="947166"/>
    <lineage>
        <taxon>Eukaryota</taxon>
        <taxon>Metazoa</taxon>
        <taxon>Ecdysozoa</taxon>
        <taxon>Tardigrada</taxon>
        <taxon>Eutardigrada</taxon>
        <taxon>Parachela</taxon>
        <taxon>Hypsibioidea</taxon>
        <taxon>Ramazzottiidae</taxon>
        <taxon>Ramazzottius</taxon>
    </lineage>
</organism>
<keyword evidence="6" id="KW-0238">DNA-binding</keyword>
<dbReference type="PROSITE" id="PS50157">
    <property type="entry name" value="ZINC_FINGER_C2H2_2"/>
    <property type="match status" value="4"/>
</dbReference>
<dbReference type="PANTHER" id="PTHR24404">
    <property type="entry name" value="ZINC FINGER PROTEIN"/>
    <property type="match status" value="1"/>
</dbReference>
<gene>
    <name evidence="11" type="primary">RvY_14679-1</name>
    <name evidence="11" type="synonym">RvY_14679.1</name>
    <name evidence="11" type="ORF">RvY_14679</name>
</gene>
<feature type="compositionally biased region" description="Polar residues" evidence="9">
    <location>
        <begin position="326"/>
        <end position="336"/>
    </location>
</feature>
<dbReference type="InterPro" id="IPR050589">
    <property type="entry name" value="Ikaros_C2H2-ZF"/>
</dbReference>
<evidence type="ECO:0000256" key="5">
    <source>
        <dbReference type="ARBA" id="ARBA00022833"/>
    </source>
</evidence>
<keyword evidence="12" id="KW-1185">Reference proteome</keyword>
<dbReference type="PANTHER" id="PTHR24404:SF114">
    <property type="entry name" value="KLUMPFUSS, ISOFORM B-RELATED"/>
    <property type="match status" value="1"/>
</dbReference>
<comment type="caution">
    <text evidence="11">The sequence shown here is derived from an EMBL/GenBank/DDBJ whole genome shotgun (WGS) entry which is preliminary data.</text>
</comment>
<dbReference type="GO" id="GO:0005634">
    <property type="term" value="C:nucleus"/>
    <property type="evidence" value="ECO:0007669"/>
    <property type="project" value="UniProtKB-SubCell"/>
</dbReference>
<dbReference type="GO" id="GO:0003700">
    <property type="term" value="F:DNA-binding transcription factor activity"/>
    <property type="evidence" value="ECO:0007669"/>
    <property type="project" value="TreeGrafter"/>
</dbReference>
<feature type="region of interest" description="Disordered" evidence="9">
    <location>
        <begin position="209"/>
        <end position="238"/>
    </location>
</feature>
<feature type="compositionally biased region" description="Basic and acidic residues" evidence="9">
    <location>
        <begin position="681"/>
        <end position="691"/>
    </location>
</feature>
<dbReference type="GO" id="GO:0006357">
    <property type="term" value="P:regulation of transcription by RNA polymerase II"/>
    <property type="evidence" value="ECO:0007669"/>
    <property type="project" value="TreeGrafter"/>
</dbReference>
<dbReference type="Gene3D" id="3.30.160.60">
    <property type="entry name" value="Classic Zinc Finger"/>
    <property type="match status" value="2"/>
</dbReference>
<dbReference type="InterPro" id="IPR013087">
    <property type="entry name" value="Znf_C2H2_type"/>
</dbReference>
<feature type="compositionally biased region" description="Low complexity" evidence="9">
    <location>
        <begin position="107"/>
        <end position="119"/>
    </location>
</feature>
<evidence type="ECO:0000256" key="1">
    <source>
        <dbReference type="ARBA" id="ARBA00004123"/>
    </source>
</evidence>
<feature type="region of interest" description="Disordered" evidence="9">
    <location>
        <begin position="86"/>
        <end position="179"/>
    </location>
</feature>
<feature type="domain" description="C2H2-type" evidence="10">
    <location>
        <begin position="404"/>
        <end position="433"/>
    </location>
</feature>
<feature type="domain" description="C2H2-type" evidence="10">
    <location>
        <begin position="273"/>
        <end position="302"/>
    </location>
</feature>
<evidence type="ECO:0000259" key="10">
    <source>
        <dbReference type="PROSITE" id="PS50157"/>
    </source>
</evidence>
<dbReference type="AlphaFoldDB" id="A0A1D1VS71"/>
<evidence type="ECO:0000313" key="11">
    <source>
        <dbReference type="EMBL" id="GAV04395.1"/>
    </source>
</evidence>
<accession>A0A1D1VS71</accession>
<feature type="compositionally biased region" description="Basic and acidic residues" evidence="9">
    <location>
        <begin position="310"/>
        <end position="321"/>
    </location>
</feature>
<comment type="subcellular location">
    <subcellularLocation>
        <location evidence="1">Nucleus</location>
    </subcellularLocation>
</comment>
<evidence type="ECO:0000256" key="2">
    <source>
        <dbReference type="ARBA" id="ARBA00022723"/>
    </source>
</evidence>
<reference evidence="11 12" key="1">
    <citation type="journal article" date="2016" name="Nat. Commun.">
        <title>Extremotolerant tardigrade genome and improved radiotolerance of human cultured cells by tardigrade-unique protein.</title>
        <authorList>
            <person name="Hashimoto T."/>
            <person name="Horikawa D.D."/>
            <person name="Saito Y."/>
            <person name="Kuwahara H."/>
            <person name="Kozuka-Hata H."/>
            <person name="Shin-I T."/>
            <person name="Minakuchi Y."/>
            <person name="Ohishi K."/>
            <person name="Motoyama A."/>
            <person name="Aizu T."/>
            <person name="Enomoto A."/>
            <person name="Kondo K."/>
            <person name="Tanaka S."/>
            <person name="Hara Y."/>
            <person name="Koshikawa S."/>
            <person name="Sagara H."/>
            <person name="Miura T."/>
            <person name="Yokobori S."/>
            <person name="Miyagawa K."/>
            <person name="Suzuki Y."/>
            <person name="Kubo T."/>
            <person name="Oyama M."/>
            <person name="Kohara Y."/>
            <person name="Fujiyama A."/>
            <person name="Arakawa K."/>
            <person name="Katayama T."/>
            <person name="Toyoda A."/>
            <person name="Kunieda T."/>
        </authorList>
    </citation>
    <scope>NUCLEOTIDE SEQUENCE [LARGE SCALE GENOMIC DNA]</scope>
    <source>
        <strain evidence="11 12">YOKOZUNA-1</strain>
    </source>
</reference>
<keyword evidence="5" id="KW-0862">Zinc</keyword>
<feature type="domain" description="C2H2-type" evidence="10">
    <location>
        <begin position="801"/>
        <end position="828"/>
    </location>
</feature>
<name>A0A1D1VS71_RAMVA</name>